<feature type="non-terminal residue" evidence="1">
    <location>
        <position position="147"/>
    </location>
</feature>
<evidence type="ECO:0000313" key="2">
    <source>
        <dbReference type="Proteomes" id="UP000569732"/>
    </source>
</evidence>
<sequence length="147" mass="14915">MADLAKLGDKHRCPLCGTNAVAEGSSSTLVDGFPVARVGDKTACGATIVTGLGWLNVDNKPVAVLGSVTSHGGVIEAGSTATAGVPGGGISPSNFNLVAFQGMKYAFQRDPERPELDGNKGMHYFGDMDSSGLGFNAAVNNGTIQGE</sequence>
<organism evidence="1 2">
    <name type="scientific">Spartinivicinus marinus</name>
    <dbReference type="NCBI Taxonomy" id="2994442"/>
    <lineage>
        <taxon>Bacteria</taxon>
        <taxon>Pseudomonadati</taxon>
        <taxon>Pseudomonadota</taxon>
        <taxon>Gammaproteobacteria</taxon>
        <taxon>Oceanospirillales</taxon>
        <taxon>Zooshikellaceae</taxon>
        <taxon>Spartinivicinus</taxon>
    </lineage>
</organism>
<keyword evidence="2" id="KW-1185">Reference proteome</keyword>
<comment type="caution">
    <text evidence="1">The sequence shown here is derived from an EMBL/GenBank/DDBJ whole genome shotgun (WGS) entry which is preliminary data.</text>
</comment>
<name>A0A853I859_9GAMM</name>
<reference evidence="1 2" key="1">
    <citation type="submission" date="2020-07" db="EMBL/GenBank/DDBJ databases">
        <title>Endozoicomonas sp. nov., isolated from sediment.</title>
        <authorList>
            <person name="Gu T."/>
        </authorList>
    </citation>
    <scope>NUCLEOTIDE SEQUENCE [LARGE SCALE GENOMIC DNA]</scope>
    <source>
        <strain evidence="1 2">SM1973</strain>
    </source>
</reference>
<protein>
    <submittedName>
        <fullName evidence="1">PAAR domain-containing protein</fullName>
    </submittedName>
</protein>
<dbReference type="CDD" id="cd14743">
    <property type="entry name" value="PAAR_CT_1"/>
    <property type="match status" value="1"/>
</dbReference>
<dbReference type="AlphaFoldDB" id="A0A853I859"/>
<gene>
    <name evidence="1" type="ORF">H0A36_26145</name>
</gene>
<accession>A0A853I859</accession>
<proteinExistence type="predicted"/>
<evidence type="ECO:0000313" key="1">
    <source>
        <dbReference type="EMBL" id="NYZ69503.1"/>
    </source>
</evidence>
<dbReference type="EMBL" id="JACCKB010000093">
    <property type="protein sequence ID" value="NYZ69503.1"/>
    <property type="molecule type" value="Genomic_DNA"/>
</dbReference>
<dbReference type="Proteomes" id="UP000569732">
    <property type="component" value="Unassembled WGS sequence"/>
</dbReference>
<dbReference type="Pfam" id="PF05488">
    <property type="entry name" value="PAAR_motif"/>
    <property type="match status" value="1"/>
</dbReference>
<dbReference type="Gene3D" id="2.60.200.60">
    <property type="match status" value="1"/>
</dbReference>
<dbReference type="InterPro" id="IPR008727">
    <property type="entry name" value="PAAR_motif"/>
</dbReference>
<dbReference type="RefSeq" id="WP_180571488.1">
    <property type="nucleotide sequence ID" value="NZ_JACCKB010000093.1"/>
</dbReference>